<dbReference type="GO" id="GO:0003677">
    <property type="term" value="F:DNA binding"/>
    <property type="evidence" value="ECO:0007669"/>
    <property type="project" value="UniProtKB-KW"/>
</dbReference>
<dbReference type="InterPro" id="IPR011010">
    <property type="entry name" value="DNA_brk_join_enz"/>
</dbReference>
<reference evidence="4" key="1">
    <citation type="journal article" date="2020" name="Microb. Genom.">
        <title>Genetic diversity of clinical and environmental Mucorales isolates obtained from an investigation of mucormycosis cases among solid organ transplant recipients.</title>
        <authorList>
            <person name="Nguyen M.H."/>
            <person name="Kaul D."/>
            <person name="Muto C."/>
            <person name="Cheng S.J."/>
            <person name="Richter R.A."/>
            <person name="Bruno V.M."/>
            <person name="Liu G."/>
            <person name="Beyhan S."/>
            <person name="Sundermann A.J."/>
            <person name="Mounaud S."/>
            <person name="Pasculle A.W."/>
            <person name="Nierman W.C."/>
            <person name="Driscoll E."/>
            <person name="Cumbie R."/>
            <person name="Clancy C.J."/>
            <person name="Dupont C.L."/>
        </authorList>
    </citation>
    <scope>NUCLEOTIDE SEQUENCE</scope>
    <source>
        <strain evidence="4">GL11</strain>
    </source>
</reference>
<accession>A0A9P6WZI6</accession>
<evidence type="ECO:0000256" key="3">
    <source>
        <dbReference type="SAM" id="MobiDB-lite"/>
    </source>
</evidence>
<feature type="region of interest" description="Disordered" evidence="3">
    <location>
        <begin position="69"/>
        <end position="89"/>
    </location>
</feature>
<evidence type="ECO:0008006" key="6">
    <source>
        <dbReference type="Google" id="ProtNLM"/>
    </source>
</evidence>
<dbReference type="SUPFAM" id="SSF56349">
    <property type="entry name" value="DNA breaking-rejoining enzymes"/>
    <property type="match status" value="1"/>
</dbReference>
<dbReference type="Gene3D" id="1.10.443.10">
    <property type="entry name" value="Intergrase catalytic core"/>
    <property type="match status" value="1"/>
</dbReference>
<dbReference type="GO" id="GO:0015074">
    <property type="term" value="P:DNA integration"/>
    <property type="evidence" value="ECO:0007669"/>
    <property type="project" value="InterPro"/>
</dbReference>
<feature type="region of interest" description="Disordered" evidence="3">
    <location>
        <begin position="604"/>
        <end position="626"/>
    </location>
</feature>
<comment type="caution">
    <text evidence="4">The sequence shown here is derived from an EMBL/GenBank/DDBJ whole genome shotgun (WGS) entry which is preliminary data.</text>
</comment>
<dbReference type="AlphaFoldDB" id="A0A9P6WZI6"/>
<evidence type="ECO:0000313" key="4">
    <source>
        <dbReference type="EMBL" id="KAG1301912.1"/>
    </source>
</evidence>
<gene>
    <name evidence="4" type="ORF">G6F64_011384</name>
</gene>
<keyword evidence="5" id="KW-1185">Reference proteome</keyword>
<name>A0A9P6WZI6_RHIOR</name>
<dbReference type="PANTHER" id="PTHR33066">
    <property type="entry name" value="INTEGRASE_SAM-LIKE_N DOMAIN-CONTAINING PROTEIN"/>
    <property type="match status" value="1"/>
</dbReference>
<dbReference type="PANTHER" id="PTHR33066:SF2">
    <property type="entry name" value="FILAGGRIN-2-LIKE"/>
    <property type="match status" value="1"/>
</dbReference>
<dbReference type="EMBL" id="JAANQT010002745">
    <property type="protein sequence ID" value="KAG1301912.1"/>
    <property type="molecule type" value="Genomic_DNA"/>
</dbReference>
<dbReference type="SUPFAM" id="SSF47823">
    <property type="entry name" value="lambda integrase-like, N-terminal domain"/>
    <property type="match status" value="1"/>
</dbReference>
<keyword evidence="2" id="KW-0233">DNA recombination</keyword>
<evidence type="ECO:0000256" key="2">
    <source>
        <dbReference type="ARBA" id="ARBA00023172"/>
    </source>
</evidence>
<protein>
    <recommendedName>
        <fullName evidence="6">Tyr recombinase domain-containing protein</fullName>
    </recommendedName>
</protein>
<keyword evidence="1" id="KW-0238">DNA-binding</keyword>
<proteinExistence type="predicted"/>
<sequence>MLQKHSNSHKALDTWSPESLAQNETLLIQNLSNLTMKPASKKICCENQPTTATAIQAEAEVGTIIEDVEGEKTSREDEDVGTSTPTTTSQTILTTTLQLRQNQSTTSSTKTICTTITTPSTILTTTAAISKKSTNHQLLSPIRRHPSGWPPKTIYTTMEIDHQPTMANFSNSTRLQNSICTATDTMEECKEDNNSRRANAHQFSSEEVLGWGHDRDLTNAEPQLSIEIFHPSREDQTPSNLGLPEIKQLHSGRTLQNGGSSRTARIDRERRLYLQNRSERRLRRSSYSPGVTRLLKLRKRRRRLSLQVARLWTKYSTKNLLQDHEICNRTVKKSRNTNYLLPRRPLFVSKNQTRNALSNAKSEVSFRGLRVHHKLCKKYVNPLKETGILRLRIQQQDDGHLRTTTENSELIETCPSIAKSPKEILPMDSGITGENNFNDTSYWGSSTTHSLLTTGSGEISPSITSELGNNLQLILYQPRRTSLVGNVCNAKEWPANPDNHSICSTNSDPRRCFGQRMGDQLAPSNSLRILETGREITVNKRSRVEDNPFCAPTTRIKMRKLHHQDLLGQSDRLEIYDKVGWNDFSFSPRTSSSNPRIMQLPQHQSYLSTHSRSSQYSSGQTESSQTTILRISHSKTDVQHDPTAMGQTKDRCLCSKAQLSTTNLLDANLRPSSSSSGCNETTLAQEGDVCLPTLEDDTTSSQINKTATINKSCTSDTIVAEPVLVPDDTEHETFESTYNMEGEQEMESSRLAVINHKRLQDGLDQHTIDYLNSKIRQSTQKAYDHGWNNWVKWCETQQPRCDPVEYNPLNVLQFLRHNQNFSSNHLNTLRSSIASVFSILYPDKQQIAEQMVIKEFFAAKRKSEVKIPTEQQLVTWDINILVEYVKTQLSPSETLSLEQLQLKTILLLCMATMWRPRSDIGRLQHRDIILKEDENGMTMRVHARTPKESQIKSIILGQNKEEELCPVRTTSKFLSLTTELRKDLPDDHTLFLTYIDSPKVSTSVRPTTVANWIKTAMEAAGVDTNAFQAHSIRAASSTKAVELGHQIQDVKKHANWSLNSNTFEKYYYKPSSQASSSTAISNSIFSTEKRITLEVGVESTGISLGTTTNTNVDETKTENVIHTPPWYKRFFR</sequence>
<evidence type="ECO:0000313" key="5">
    <source>
        <dbReference type="Proteomes" id="UP000716291"/>
    </source>
</evidence>
<evidence type="ECO:0000256" key="1">
    <source>
        <dbReference type="ARBA" id="ARBA00023125"/>
    </source>
</evidence>
<dbReference type="InterPro" id="IPR010998">
    <property type="entry name" value="Integrase_recombinase_N"/>
</dbReference>
<dbReference type="GO" id="GO:0006310">
    <property type="term" value="P:DNA recombination"/>
    <property type="evidence" value="ECO:0007669"/>
    <property type="project" value="UniProtKB-KW"/>
</dbReference>
<dbReference type="InterPro" id="IPR013762">
    <property type="entry name" value="Integrase-like_cat_sf"/>
</dbReference>
<organism evidence="4 5">
    <name type="scientific">Rhizopus oryzae</name>
    <name type="common">Mucormycosis agent</name>
    <name type="synonym">Rhizopus arrhizus var. delemar</name>
    <dbReference type="NCBI Taxonomy" id="64495"/>
    <lineage>
        <taxon>Eukaryota</taxon>
        <taxon>Fungi</taxon>
        <taxon>Fungi incertae sedis</taxon>
        <taxon>Mucoromycota</taxon>
        <taxon>Mucoromycotina</taxon>
        <taxon>Mucoromycetes</taxon>
        <taxon>Mucorales</taxon>
        <taxon>Mucorineae</taxon>
        <taxon>Rhizopodaceae</taxon>
        <taxon>Rhizopus</taxon>
    </lineage>
</organism>
<dbReference type="Proteomes" id="UP000716291">
    <property type="component" value="Unassembled WGS sequence"/>
</dbReference>
<dbReference type="Gene3D" id="1.10.150.130">
    <property type="match status" value="1"/>
</dbReference>